<evidence type="ECO:0000313" key="10">
    <source>
        <dbReference type="Proteomes" id="UP000675781"/>
    </source>
</evidence>
<organism evidence="9 10">
    <name type="scientific">Actinospica durhamensis</name>
    <dbReference type="NCBI Taxonomy" id="1508375"/>
    <lineage>
        <taxon>Bacteria</taxon>
        <taxon>Bacillati</taxon>
        <taxon>Actinomycetota</taxon>
        <taxon>Actinomycetes</taxon>
        <taxon>Catenulisporales</taxon>
        <taxon>Actinospicaceae</taxon>
        <taxon>Actinospica</taxon>
    </lineage>
</organism>
<dbReference type="InterPro" id="IPR036259">
    <property type="entry name" value="MFS_trans_sf"/>
</dbReference>
<feature type="transmembrane region" description="Helical" evidence="7">
    <location>
        <begin position="91"/>
        <end position="112"/>
    </location>
</feature>
<gene>
    <name evidence="9" type="ORF">KDL01_38410</name>
</gene>
<proteinExistence type="predicted"/>
<feature type="transmembrane region" description="Helical" evidence="7">
    <location>
        <begin position="324"/>
        <end position="342"/>
    </location>
</feature>
<protein>
    <submittedName>
        <fullName evidence="9">MFS transporter</fullName>
    </submittedName>
</protein>
<keyword evidence="4 7" id="KW-0812">Transmembrane</keyword>
<dbReference type="GO" id="GO:0005886">
    <property type="term" value="C:plasma membrane"/>
    <property type="evidence" value="ECO:0007669"/>
    <property type="project" value="UniProtKB-SubCell"/>
</dbReference>
<dbReference type="PANTHER" id="PTHR23513:SF6">
    <property type="entry name" value="MAJOR FACILITATOR SUPERFAMILY ASSOCIATED DOMAIN-CONTAINING PROTEIN"/>
    <property type="match status" value="1"/>
</dbReference>
<evidence type="ECO:0000259" key="8">
    <source>
        <dbReference type="PROSITE" id="PS50850"/>
    </source>
</evidence>
<keyword evidence="6 7" id="KW-0472">Membrane</keyword>
<evidence type="ECO:0000256" key="6">
    <source>
        <dbReference type="ARBA" id="ARBA00023136"/>
    </source>
</evidence>
<feature type="transmembrane region" description="Helical" evidence="7">
    <location>
        <begin position="26"/>
        <end position="48"/>
    </location>
</feature>
<sequence>MSKQATNNPTTLPPAKPELPRSFRRIWAASAVSSLGDGVYATAFPLLAFNLTQSPVMLGVVRASTLLPWLLFGLIGGALVDRWNRRSTMWIADLCRAVLLAAAVLGAALGFLGVPLLLGLGFLLGIGSLLFDTASMAYLPDLLGRDQDVLVAANSRLQGTELAAADFAGPPVGSALFVLGRTVPMLGDAVSFLFSSLMIRSLPKAAPKPAPPKGSLLAEAKQGASYLVQNRVLLGLALRPAVGNLAFSGMAAVLVVFAHAVLHAGTAGYGLLLTIESVGGLLGSTLGPRLGRALGTGTALTTTALLEALGILGEGLSSTVVEAGLFSALCGAGIGATIVLGPSVRQAIVPGELMGRVGAASRLIAVCAAPTGAILGGWLAEGAGPRAPFLVGAGILASMTIVVGTMTSNRKIDAALAEAEREREAERVPVPALS</sequence>
<feature type="transmembrane region" description="Helical" evidence="7">
    <location>
        <begin position="60"/>
        <end position="79"/>
    </location>
</feature>
<dbReference type="CDD" id="cd06173">
    <property type="entry name" value="MFS_MefA_like"/>
    <property type="match status" value="1"/>
</dbReference>
<dbReference type="GO" id="GO:0022857">
    <property type="term" value="F:transmembrane transporter activity"/>
    <property type="evidence" value="ECO:0007669"/>
    <property type="project" value="InterPro"/>
</dbReference>
<dbReference type="Proteomes" id="UP000675781">
    <property type="component" value="Unassembled WGS sequence"/>
</dbReference>
<evidence type="ECO:0000256" key="5">
    <source>
        <dbReference type="ARBA" id="ARBA00022989"/>
    </source>
</evidence>
<feature type="domain" description="Major facilitator superfamily (MFS) profile" evidence="8">
    <location>
        <begin position="232"/>
        <end position="434"/>
    </location>
</feature>
<feature type="transmembrane region" description="Helical" evidence="7">
    <location>
        <begin position="363"/>
        <end position="380"/>
    </location>
</feature>
<accession>A0A941F0I7</accession>
<dbReference type="EMBL" id="JAGSOG010000394">
    <property type="protein sequence ID" value="MBR7839199.1"/>
    <property type="molecule type" value="Genomic_DNA"/>
</dbReference>
<reference evidence="9" key="1">
    <citation type="submission" date="2021-04" db="EMBL/GenBank/DDBJ databases">
        <title>Genome based classification of Actinospica acidithermotolerans sp. nov., an actinobacterium isolated from an Indonesian hot spring.</title>
        <authorList>
            <person name="Kusuma A.B."/>
            <person name="Putra K.E."/>
            <person name="Nafisah S."/>
            <person name="Loh J."/>
            <person name="Nouioui I."/>
            <person name="Goodfellow M."/>
        </authorList>
    </citation>
    <scope>NUCLEOTIDE SEQUENCE</scope>
    <source>
        <strain evidence="9">CSCA 57</strain>
    </source>
</reference>
<name>A0A941F0I7_9ACTN</name>
<evidence type="ECO:0000256" key="7">
    <source>
        <dbReference type="SAM" id="Phobius"/>
    </source>
</evidence>
<dbReference type="AlphaFoldDB" id="A0A941F0I7"/>
<feature type="transmembrane region" description="Helical" evidence="7">
    <location>
        <begin position="386"/>
        <end position="406"/>
    </location>
</feature>
<keyword evidence="10" id="KW-1185">Reference proteome</keyword>
<keyword evidence="5 7" id="KW-1133">Transmembrane helix</keyword>
<feature type="transmembrane region" description="Helical" evidence="7">
    <location>
        <begin position="267"/>
        <end position="286"/>
    </location>
</feature>
<feature type="transmembrane region" description="Helical" evidence="7">
    <location>
        <begin position="293"/>
        <end position="312"/>
    </location>
</feature>
<comment type="caution">
    <text evidence="9">The sequence shown here is derived from an EMBL/GenBank/DDBJ whole genome shotgun (WGS) entry which is preliminary data.</text>
</comment>
<evidence type="ECO:0000256" key="2">
    <source>
        <dbReference type="ARBA" id="ARBA00022448"/>
    </source>
</evidence>
<evidence type="ECO:0000256" key="4">
    <source>
        <dbReference type="ARBA" id="ARBA00022692"/>
    </source>
</evidence>
<evidence type="ECO:0000313" key="9">
    <source>
        <dbReference type="EMBL" id="MBR7839199.1"/>
    </source>
</evidence>
<dbReference type="SUPFAM" id="SSF103473">
    <property type="entry name" value="MFS general substrate transporter"/>
    <property type="match status" value="1"/>
</dbReference>
<dbReference type="InterPro" id="IPR020846">
    <property type="entry name" value="MFS_dom"/>
</dbReference>
<evidence type="ECO:0000256" key="1">
    <source>
        <dbReference type="ARBA" id="ARBA00004651"/>
    </source>
</evidence>
<dbReference type="PROSITE" id="PS50850">
    <property type="entry name" value="MFS"/>
    <property type="match status" value="1"/>
</dbReference>
<feature type="transmembrane region" description="Helical" evidence="7">
    <location>
        <begin position="241"/>
        <end position="261"/>
    </location>
</feature>
<dbReference type="InterPro" id="IPR010290">
    <property type="entry name" value="TM_effector"/>
</dbReference>
<keyword evidence="2" id="KW-0813">Transport</keyword>
<comment type="subcellular location">
    <subcellularLocation>
        <location evidence="1">Cell membrane</location>
        <topology evidence="1">Multi-pass membrane protein</topology>
    </subcellularLocation>
</comment>
<dbReference type="RefSeq" id="WP_212533639.1">
    <property type="nucleotide sequence ID" value="NZ_JAGSOG010000394.1"/>
</dbReference>
<dbReference type="Pfam" id="PF05977">
    <property type="entry name" value="MFS_3"/>
    <property type="match status" value="1"/>
</dbReference>
<keyword evidence="3" id="KW-1003">Cell membrane</keyword>
<evidence type="ECO:0000256" key="3">
    <source>
        <dbReference type="ARBA" id="ARBA00022475"/>
    </source>
</evidence>
<dbReference type="PANTHER" id="PTHR23513">
    <property type="entry name" value="INTEGRAL MEMBRANE EFFLUX PROTEIN-RELATED"/>
    <property type="match status" value="1"/>
</dbReference>
<dbReference type="Gene3D" id="1.20.1250.20">
    <property type="entry name" value="MFS general substrate transporter like domains"/>
    <property type="match status" value="1"/>
</dbReference>